<dbReference type="Pfam" id="PF14375">
    <property type="entry name" value="Cys_rich_CWC"/>
    <property type="match status" value="1"/>
</dbReference>
<dbReference type="RefSeq" id="WP_255900078.1">
    <property type="nucleotide sequence ID" value="NZ_JAFMZO010000001.1"/>
</dbReference>
<name>A0ABW4ZGH0_9SPHI</name>
<gene>
    <name evidence="1" type="ORF">ACFSJU_01935</name>
</gene>
<dbReference type="Proteomes" id="UP001597387">
    <property type="component" value="Unassembled WGS sequence"/>
</dbReference>
<sequence length="78" mass="8821">MNKHEIIPCERCGNRTECKANSYTKCQCATVQLNLNEVQYVSENFDGCLCAACLFDLKNEYLRLINTVTQEVANVPNS</sequence>
<evidence type="ECO:0000313" key="1">
    <source>
        <dbReference type="EMBL" id="MFD2161130.1"/>
    </source>
</evidence>
<reference evidence="2" key="1">
    <citation type="journal article" date="2019" name="Int. J. Syst. Evol. Microbiol.">
        <title>The Global Catalogue of Microorganisms (GCM) 10K type strain sequencing project: providing services to taxonomists for standard genome sequencing and annotation.</title>
        <authorList>
            <consortium name="The Broad Institute Genomics Platform"/>
            <consortium name="The Broad Institute Genome Sequencing Center for Infectious Disease"/>
            <person name="Wu L."/>
            <person name="Ma J."/>
        </authorList>
    </citation>
    <scope>NUCLEOTIDE SEQUENCE [LARGE SCALE GENOMIC DNA]</scope>
    <source>
        <strain evidence="2">KCTC 42217</strain>
    </source>
</reference>
<comment type="caution">
    <text evidence="1">The sequence shown here is derived from an EMBL/GenBank/DDBJ whole genome shotgun (WGS) entry which is preliminary data.</text>
</comment>
<proteinExistence type="predicted"/>
<dbReference type="EMBL" id="JBHUHZ010000001">
    <property type="protein sequence ID" value="MFD2161130.1"/>
    <property type="molecule type" value="Genomic_DNA"/>
</dbReference>
<keyword evidence="2" id="KW-1185">Reference proteome</keyword>
<organism evidence="1 2">
    <name type="scientific">Paradesertivirga mongoliensis</name>
    <dbReference type="NCBI Taxonomy" id="2100740"/>
    <lineage>
        <taxon>Bacteria</taxon>
        <taxon>Pseudomonadati</taxon>
        <taxon>Bacteroidota</taxon>
        <taxon>Sphingobacteriia</taxon>
        <taxon>Sphingobacteriales</taxon>
        <taxon>Sphingobacteriaceae</taxon>
        <taxon>Paradesertivirga</taxon>
    </lineage>
</organism>
<protein>
    <submittedName>
        <fullName evidence="1">Cysteine-rich CWC family protein</fullName>
    </submittedName>
</protein>
<accession>A0ABW4ZGH0</accession>
<dbReference type="InterPro" id="IPR032720">
    <property type="entry name" value="Cys_rich_CWC"/>
</dbReference>
<evidence type="ECO:0000313" key="2">
    <source>
        <dbReference type="Proteomes" id="UP001597387"/>
    </source>
</evidence>